<dbReference type="SUPFAM" id="SSF56645">
    <property type="entry name" value="Acyl-CoA dehydrogenase NM domain-like"/>
    <property type="match status" value="1"/>
</dbReference>
<dbReference type="Gene3D" id="1.20.140.10">
    <property type="entry name" value="Butyryl-CoA Dehydrogenase, subunit A, domain 3"/>
    <property type="match status" value="1"/>
</dbReference>
<keyword evidence="9" id="KW-1185">Reference proteome</keyword>
<feature type="domain" description="Acyl-CoA dehydrogenase/oxidase N-terminal" evidence="7">
    <location>
        <begin position="17"/>
        <end position="102"/>
    </location>
</feature>
<dbReference type="InterPro" id="IPR037069">
    <property type="entry name" value="AcylCoA_DH/ox_N_sf"/>
</dbReference>
<evidence type="ECO:0000256" key="4">
    <source>
        <dbReference type="ARBA" id="ARBA00022827"/>
    </source>
</evidence>
<evidence type="ECO:0000256" key="5">
    <source>
        <dbReference type="ARBA" id="ARBA00023002"/>
    </source>
</evidence>
<accession>A0ABN2JTN0</accession>
<dbReference type="InterPro" id="IPR013786">
    <property type="entry name" value="AcylCoA_DH/ox_N"/>
</dbReference>
<dbReference type="Pfam" id="PF00441">
    <property type="entry name" value="Acyl-CoA_dh_1"/>
    <property type="match status" value="1"/>
</dbReference>
<dbReference type="Gene3D" id="1.10.540.10">
    <property type="entry name" value="Acyl-CoA dehydrogenase/oxidase, N-terminal domain"/>
    <property type="match status" value="1"/>
</dbReference>
<evidence type="ECO:0000259" key="6">
    <source>
        <dbReference type="Pfam" id="PF00441"/>
    </source>
</evidence>
<keyword evidence="3" id="KW-0285">Flavoprotein</keyword>
<comment type="cofactor">
    <cofactor evidence="1">
        <name>FAD</name>
        <dbReference type="ChEBI" id="CHEBI:57692"/>
    </cofactor>
</comment>
<name>A0ABN2JTN0_9ACTN</name>
<evidence type="ECO:0000256" key="3">
    <source>
        <dbReference type="ARBA" id="ARBA00022630"/>
    </source>
</evidence>
<sequence>MAAAGPTFEELADRAAELAQLRASADAVLARAWSASAARDLLDTAGPAYEPALWTTVVELGWPEVMVDADAGGGGAGVRELCVLSEACGYAAAGLPLAATAAAMWAEGGCADGIAVVLPQPGQLAAGAVSGSWPAVAYAQVAARLLVLGDDAGTPVLCAVSASAPGVRRTPVVPIDHNPAANVEFDGAPCTLLAEGEEAVRRHREAVRRMMLGEIAELVGVAAAANAAAVDYAGTRVAFGKPIGTFQAVKHRLVDQRADIEVGRALVARAADAVDRARPDAAAIASLAAFWALDRLVHVPEGAVQVFGGIGYTWEHQAHVHLRRAARLAMSLGGRAAHRGVAAGWLHGLLAGERA</sequence>
<dbReference type="InterPro" id="IPR009100">
    <property type="entry name" value="AcylCoA_DH/oxidase_NM_dom_sf"/>
</dbReference>
<keyword evidence="5" id="KW-0560">Oxidoreductase</keyword>
<dbReference type="SUPFAM" id="SSF47203">
    <property type="entry name" value="Acyl-CoA dehydrogenase C-terminal domain-like"/>
    <property type="match status" value="1"/>
</dbReference>
<dbReference type="EMBL" id="BAAALS010000002">
    <property type="protein sequence ID" value="GAA1738625.1"/>
    <property type="molecule type" value="Genomic_DNA"/>
</dbReference>
<reference evidence="8 9" key="1">
    <citation type="journal article" date="2019" name="Int. J. Syst. Evol. Microbiol.">
        <title>The Global Catalogue of Microorganisms (GCM) 10K type strain sequencing project: providing services to taxonomists for standard genome sequencing and annotation.</title>
        <authorList>
            <consortium name="The Broad Institute Genomics Platform"/>
            <consortium name="The Broad Institute Genome Sequencing Center for Infectious Disease"/>
            <person name="Wu L."/>
            <person name="Ma J."/>
        </authorList>
    </citation>
    <scope>NUCLEOTIDE SEQUENCE [LARGE SCALE GENOMIC DNA]</scope>
    <source>
        <strain evidence="8 9">JCM 13249</strain>
    </source>
</reference>
<evidence type="ECO:0008006" key="10">
    <source>
        <dbReference type="Google" id="ProtNLM"/>
    </source>
</evidence>
<dbReference type="PANTHER" id="PTHR43884">
    <property type="entry name" value="ACYL-COA DEHYDROGENASE"/>
    <property type="match status" value="1"/>
</dbReference>
<feature type="domain" description="Acyl-CoA dehydrogenase/oxidase C-terminal" evidence="6">
    <location>
        <begin position="215"/>
        <end position="334"/>
    </location>
</feature>
<evidence type="ECO:0000313" key="8">
    <source>
        <dbReference type="EMBL" id="GAA1738625.1"/>
    </source>
</evidence>
<comment type="caution">
    <text evidence="8">The sequence shown here is derived from an EMBL/GenBank/DDBJ whole genome shotgun (WGS) entry which is preliminary data.</text>
</comment>
<evidence type="ECO:0000259" key="7">
    <source>
        <dbReference type="Pfam" id="PF02771"/>
    </source>
</evidence>
<proteinExistence type="inferred from homology"/>
<comment type="similarity">
    <text evidence="2">Belongs to the acyl-CoA dehydrogenase family.</text>
</comment>
<dbReference type="InterPro" id="IPR009075">
    <property type="entry name" value="AcylCo_DH/oxidase_C"/>
</dbReference>
<dbReference type="Proteomes" id="UP001500655">
    <property type="component" value="Unassembled WGS sequence"/>
</dbReference>
<evidence type="ECO:0000256" key="1">
    <source>
        <dbReference type="ARBA" id="ARBA00001974"/>
    </source>
</evidence>
<keyword evidence="4" id="KW-0274">FAD</keyword>
<evidence type="ECO:0000313" key="9">
    <source>
        <dbReference type="Proteomes" id="UP001500655"/>
    </source>
</evidence>
<evidence type="ECO:0000256" key="2">
    <source>
        <dbReference type="ARBA" id="ARBA00009347"/>
    </source>
</evidence>
<dbReference type="PANTHER" id="PTHR43884:SF20">
    <property type="entry name" value="ACYL-COA DEHYDROGENASE FADE28"/>
    <property type="match status" value="1"/>
</dbReference>
<dbReference type="Pfam" id="PF02771">
    <property type="entry name" value="Acyl-CoA_dh_N"/>
    <property type="match status" value="1"/>
</dbReference>
<protein>
    <recommendedName>
        <fullName evidence="10">Acyl-CoA dehydrogenase</fullName>
    </recommendedName>
</protein>
<dbReference type="InterPro" id="IPR046373">
    <property type="entry name" value="Acyl-CoA_Oxase/DH_mid-dom_sf"/>
</dbReference>
<dbReference type="InterPro" id="IPR036250">
    <property type="entry name" value="AcylCo_DH-like_C"/>
</dbReference>
<organism evidence="8 9">
    <name type="scientific">Luedemannella helvata</name>
    <dbReference type="NCBI Taxonomy" id="349315"/>
    <lineage>
        <taxon>Bacteria</taxon>
        <taxon>Bacillati</taxon>
        <taxon>Actinomycetota</taxon>
        <taxon>Actinomycetes</taxon>
        <taxon>Micromonosporales</taxon>
        <taxon>Micromonosporaceae</taxon>
        <taxon>Luedemannella</taxon>
    </lineage>
</organism>
<dbReference type="Gene3D" id="2.40.110.10">
    <property type="entry name" value="Butyryl-CoA Dehydrogenase, subunit A, domain 2"/>
    <property type="match status" value="1"/>
</dbReference>
<gene>
    <name evidence="8" type="ORF">GCM10009681_06740</name>
</gene>